<evidence type="ECO:0000256" key="5">
    <source>
        <dbReference type="PROSITE-ProRule" id="PRU00169"/>
    </source>
</evidence>
<dbReference type="InterPro" id="IPR000792">
    <property type="entry name" value="Tscrpt_reg_LuxR_C"/>
</dbReference>
<dbReference type="AlphaFoldDB" id="A0A1H6D1F2"/>
<dbReference type="InterPro" id="IPR001789">
    <property type="entry name" value="Sig_transdc_resp-reg_receiver"/>
</dbReference>
<protein>
    <submittedName>
        <fullName evidence="8">DNA-binding response regulator, NarL/FixJ family, contains REC and HTH domains</fullName>
    </submittedName>
</protein>
<dbReference type="PROSITE" id="PS00622">
    <property type="entry name" value="HTH_LUXR_1"/>
    <property type="match status" value="1"/>
</dbReference>
<proteinExistence type="predicted"/>
<dbReference type="InterPro" id="IPR039420">
    <property type="entry name" value="WalR-like"/>
</dbReference>
<evidence type="ECO:0000259" key="6">
    <source>
        <dbReference type="PROSITE" id="PS50043"/>
    </source>
</evidence>
<evidence type="ECO:0000256" key="3">
    <source>
        <dbReference type="ARBA" id="ARBA00023125"/>
    </source>
</evidence>
<dbReference type="SUPFAM" id="SSF52172">
    <property type="entry name" value="CheY-like"/>
    <property type="match status" value="1"/>
</dbReference>
<dbReference type="PANTHER" id="PTHR43214">
    <property type="entry name" value="TWO-COMPONENT RESPONSE REGULATOR"/>
    <property type="match status" value="1"/>
</dbReference>
<dbReference type="PROSITE" id="PS50043">
    <property type="entry name" value="HTH_LUXR_2"/>
    <property type="match status" value="1"/>
</dbReference>
<dbReference type="GO" id="GO:0006355">
    <property type="term" value="P:regulation of DNA-templated transcription"/>
    <property type="evidence" value="ECO:0007669"/>
    <property type="project" value="InterPro"/>
</dbReference>
<dbReference type="Gene3D" id="3.40.50.2300">
    <property type="match status" value="1"/>
</dbReference>
<keyword evidence="9" id="KW-1185">Reference proteome</keyword>
<name>A0A1H6D1F2_9ACTN</name>
<sequence length="227" mass="24639">MGDMERYRIMVVDDSPIIRSGLTTVLEASNDLEIVGEAGDSRRAVDLAWQIKPDVVLSDMPMPEGDGITSVAMLSEVSRVIILTYADDPDMVLSAIRSGAIGYLVHDTFTVEELTDAIRDTVRSNAHPLSPTAAAALVTAAKAGQCPCVERNPGARREHFGLSARETDVMNLIAQGHTNSSIAAQLFLAEKSVKNYINRIYAKMEAQNRATAIVKWLGIRPDTAIEN</sequence>
<dbReference type="SMART" id="SM00448">
    <property type="entry name" value="REC"/>
    <property type="match status" value="1"/>
</dbReference>
<keyword evidence="4" id="KW-0804">Transcription</keyword>
<dbReference type="PANTHER" id="PTHR43214:SF24">
    <property type="entry name" value="TRANSCRIPTIONAL REGULATORY PROTEIN NARL-RELATED"/>
    <property type="match status" value="1"/>
</dbReference>
<dbReference type="EMBL" id="FNVO01000012">
    <property type="protein sequence ID" value="SEG78848.1"/>
    <property type="molecule type" value="Genomic_DNA"/>
</dbReference>
<organism evidence="8 9">
    <name type="scientific">Thermomonospora echinospora</name>
    <dbReference type="NCBI Taxonomy" id="1992"/>
    <lineage>
        <taxon>Bacteria</taxon>
        <taxon>Bacillati</taxon>
        <taxon>Actinomycetota</taxon>
        <taxon>Actinomycetes</taxon>
        <taxon>Streptosporangiales</taxon>
        <taxon>Thermomonosporaceae</taxon>
        <taxon>Thermomonospora</taxon>
    </lineage>
</organism>
<dbReference type="InterPro" id="IPR058245">
    <property type="entry name" value="NreC/VraR/RcsB-like_REC"/>
</dbReference>
<evidence type="ECO:0000259" key="7">
    <source>
        <dbReference type="PROSITE" id="PS50110"/>
    </source>
</evidence>
<dbReference type="PROSITE" id="PS50110">
    <property type="entry name" value="RESPONSE_REGULATORY"/>
    <property type="match status" value="1"/>
</dbReference>
<feature type="domain" description="Response regulatory" evidence="7">
    <location>
        <begin position="8"/>
        <end position="121"/>
    </location>
</feature>
<dbReference type="Proteomes" id="UP000236723">
    <property type="component" value="Unassembled WGS sequence"/>
</dbReference>
<evidence type="ECO:0000256" key="1">
    <source>
        <dbReference type="ARBA" id="ARBA00022553"/>
    </source>
</evidence>
<keyword evidence="2" id="KW-0805">Transcription regulation</keyword>
<dbReference type="Pfam" id="PF00196">
    <property type="entry name" value="GerE"/>
    <property type="match status" value="1"/>
</dbReference>
<dbReference type="InterPro" id="IPR016032">
    <property type="entry name" value="Sig_transdc_resp-reg_C-effctor"/>
</dbReference>
<dbReference type="RefSeq" id="WP_235018105.1">
    <property type="nucleotide sequence ID" value="NZ_FNVO01000012.1"/>
</dbReference>
<feature type="modified residue" description="4-aspartylphosphate" evidence="5">
    <location>
        <position position="59"/>
    </location>
</feature>
<keyword evidence="1 5" id="KW-0597">Phosphoprotein</keyword>
<dbReference type="InterPro" id="IPR011006">
    <property type="entry name" value="CheY-like_superfamily"/>
</dbReference>
<dbReference type="CDD" id="cd17535">
    <property type="entry name" value="REC_NarL-like"/>
    <property type="match status" value="1"/>
</dbReference>
<reference evidence="9" key="1">
    <citation type="submission" date="2016-10" db="EMBL/GenBank/DDBJ databases">
        <authorList>
            <person name="Varghese N."/>
            <person name="Submissions S."/>
        </authorList>
    </citation>
    <scope>NUCLEOTIDE SEQUENCE [LARGE SCALE GENOMIC DNA]</scope>
    <source>
        <strain evidence="9">DSM 43163</strain>
    </source>
</reference>
<dbReference type="SUPFAM" id="SSF46894">
    <property type="entry name" value="C-terminal effector domain of the bipartite response regulators"/>
    <property type="match status" value="1"/>
</dbReference>
<keyword evidence="3 8" id="KW-0238">DNA-binding</keyword>
<dbReference type="PRINTS" id="PR00038">
    <property type="entry name" value="HTHLUXR"/>
</dbReference>
<evidence type="ECO:0000313" key="8">
    <source>
        <dbReference type="EMBL" id="SEG78848.1"/>
    </source>
</evidence>
<dbReference type="CDD" id="cd06170">
    <property type="entry name" value="LuxR_C_like"/>
    <property type="match status" value="1"/>
</dbReference>
<dbReference type="GO" id="GO:0000160">
    <property type="term" value="P:phosphorelay signal transduction system"/>
    <property type="evidence" value="ECO:0007669"/>
    <property type="project" value="InterPro"/>
</dbReference>
<evidence type="ECO:0000256" key="2">
    <source>
        <dbReference type="ARBA" id="ARBA00023015"/>
    </source>
</evidence>
<evidence type="ECO:0000313" key="9">
    <source>
        <dbReference type="Proteomes" id="UP000236723"/>
    </source>
</evidence>
<feature type="domain" description="HTH luxR-type" evidence="6">
    <location>
        <begin position="155"/>
        <end position="220"/>
    </location>
</feature>
<accession>A0A1H6D1F2</accession>
<gene>
    <name evidence="8" type="ORF">SAMN04489712_112132</name>
</gene>
<dbReference type="GO" id="GO:0003677">
    <property type="term" value="F:DNA binding"/>
    <property type="evidence" value="ECO:0007669"/>
    <property type="project" value="UniProtKB-KW"/>
</dbReference>
<dbReference type="SMART" id="SM00421">
    <property type="entry name" value="HTH_LUXR"/>
    <property type="match status" value="1"/>
</dbReference>
<dbReference type="Pfam" id="PF00072">
    <property type="entry name" value="Response_reg"/>
    <property type="match status" value="1"/>
</dbReference>
<evidence type="ECO:0000256" key="4">
    <source>
        <dbReference type="ARBA" id="ARBA00023163"/>
    </source>
</evidence>